<dbReference type="PANTHER" id="PTHR21646:SF46">
    <property type="entry name" value="UBIQUITIN CARBOXYL-TERMINAL HYDROLASE"/>
    <property type="match status" value="1"/>
</dbReference>
<feature type="compositionally biased region" description="Basic and acidic residues" evidence="4">
    <location>
        <begin position="392"/>
        <end position="411"/>
    </location>
</feature>
<reference evidence="6" key="1">
    <citation type="journal article" date="2015" name="J. Med. Entomol.">
        <title>A Deep Insight Into the Sialotranscriptome of the Chagas Disease Vector, Panstrongylus megistus (Hemiptera: Heteroptera).</title>
        <authorList>
            <person name="Ribeiro J.M."/>
            <person name="Schwarz A."/>
            <person name="Francischetti I.M."/>
        </authorList>
    </citation>
    <scope>NUCLEOTIDE SEQUENCE</scope>
    <source>
        <tissue evidence="6">Salivary glands</tissue>
    </source>
</reference>
<dbReference type="AlphaFoldDB" id="A0A069DX65"/>
<proteinExistence type="evidence at transcript level"/>
<dbReference type="PROSITE" id="PS00973">
    <property type="entry name" value="USP_2"/>
    <property type="match status" value="1"/>
</dbReference>
<dbReference type="PROSITE" id="PS50235">
    <property type="entry name" value="USP_3"/>
    <property type="match status" value="1"/>
</dbReference>
<dbReference type="InterPro" id="IPR018200">
    <property type="entry name" value="USP_CS"/>
</dbReference>
<comment type="catalytic activity">
    <reaction evidence="1 3">
        <text>Thiol-dependent hydrolysis of ester, thioester, amide, peptide and isopeptide bonds formed by the C-terminal Gly of ubiquitin (a 76-residue protein attached to proteins as an intracellular targeting signal).</text>
        <dbReference type="EC" id="3.4.19.12"/>
    </reaction>
</comment>
<dbReference type="EMBL" id="GBGD01000404">
    <property type="protein sequence ID" value="JAC88485.1"/>
    <property type="molecule type" value="mRNA"/>
</dbReference>
<evidence type="ECO:0000256" key="4">
    <source>
        <dbReference type="SAM" id="MobiDB-lite"/>
    </source>
</evidence>
<dbReference type="Gene3D" id="1.20.58.80">
    <property type="entry name" value="Phosphotransferase system, lactose/cellobiose-type IIA subunit"/>
    <property type="match status" value="1"/>
</dbReference>
<dbReference type="Gene3D" id="3.90.70.10">
    <property type="entry name" value="Cysteine proteinases"/>
    <property type="match status" value="1"/>
</dbReference>
<dbReference type="Pfam" id="PF00443">
    <property type="entry name" value="UCH"/>
    <property type="match status" value="1"/>
</dbReference>
<keyword evidence="3 6" id="KW-0378">Hydrolase</keyword>
<sequence length="889" mass="101743">KSLYFAHSFEELKKKSDFNVPSKMSALRCYERMKDLSHRASAARREKDQELEFVYLHRYLTLLTYASSDPSVSKKDEVWKKEFHTAQTNEKFYKNLTEKLKARYQEHLEKSKASCITIYPAEDTSNKGLNDSRNESKIRKLAEKSQKRGEIDCCEVYKLVSADSSKQSFLIMDVRPPGHFEESHINHRNILNVSYDKIERGMSANTLSKKFVGNDSMNLWKMRIIVDKLILLDWSSSLNTLDEKSPLNNLKDILLKWDHVVNYKCTPPLILEGGYEELLSRYPQITTNPKVKPPLKNISSVNNSLSSFDYPMEELEPEKENIPKNITTTSSKFSVDRSSKPQVLKMEKNDKILNDNLKNINESTDSISETSPSVNSVNSIDRTTKNISLVNKNEESIPSKTNIEEPKEKPPIETNSEPLKTETRALDGSRSESPDVDKKSINQLREYSPSPKRESPHRELKELRKLKPQLGDSKSQAHSIISRDDSSDSEEGIFTSPLKKDGGSSGLKRSSSSPNIAQLKDDDSFHMKYPTFTRANKPSRPTPHPAYGERTDSTYGTTSAGLTGLKNFANNCYMNSILQCLNNTEPLVKEMTALNKHTLNHHSRSKGRVAQEVIDAFRNMWSGEIRVYSIKDLKALMGNIKDIFKGTAHQDSNEFLIILLEHLHEDLNKPAEVTILDGADVDSGEKAWGEFRRKNCSVIQRLFYGQHKSTVICSTCNHTSATFEQFFNLFVPIPSNQSGVTLNDCIQHYMSGEKITGWKCPKCNTERNATKKFDISRLPPILVIALKRFTQEDDSWLQKKENIVYYPLEDLDMSKFTVAGSEQRYTRYNLYAMSIHSGTLKSGHYRAICKNYKNQKWYLFDDQIVEPLQVQNVKNNPEVYILFYNAVTY</sequence>
<dbReference type="InterPro" id="IPR038765">
    <property type="entry name" value="Papain-like_cys_pep_sf"/>
</dbReference>
<dbReference type="Gene3D" id="3.40.250.10">
    <property type="entry name" value="Rhodanese-like domain"/>
    <property type="match status" value="1"/>
</dbReference>
<evidence type="ECO:0000256" key="1">
    <source>
        <dbReference type="ARBA" id="ARBA00000707"/>
    </source>
</evidence>
<dbReference type="InterPro" id="IPR001394">
    <property type="entry name" value="Peptidase_C19_UCH"/>
</dbReference>
<dbReference type="GO" id="GO:0006508">
    <property type="term" value="P:proteolysis"/>
    <property type="evidence" value="ECO:0007669"/>
    <property type="project" value="UniProtKB-KW"/>
</dbReference>
<comment type="similarity">
    <text evidence="2 3">Belongs to the peptidase C19 family.</text>
</comment>
<dbReference type="SUPFAM" id="SSF140856">
    <property type="entry name" value="USP8 N-terminal domain-like"/>
    <property type="match status" value="1"/>
</dbReference>
<dbReference type="GO" id="GO:0004843">
    <property type="term" value="F:cysteine-type deubiquitinase activity"/>
    <property type="evidence" value="ECO:0007669"/>
    <property type="project" value="UniProtKB-UniRule"/>
</dbReference>
<feature type="compositionally biased region" description="Basic and acidic residues" evidence="4">
    <location>
        <begin position="451"/>
        <end position="465"/>
    </location>
</feature>
<organism evidence="6">
    <name type="scientific">Panstrongylus megistus</name>
    <dbReference type="NCBI Taxonomy" id="65343"/>
    <lineage>
        <taxon>Eukaryota</taxon>
        <taxon>Metazoa</taxon>
        <taxon>Ecdysozoa</taxon>
        <taxon>Arthropoda</taxon>
        <taxon>Hexapoda</taxon>
        <taxon>Insecta</taxon>
        <taxon>Pterygota</taxon>
        <taxon>Neoptera</taxon>
        <taxon>Paraneoptera</taxon>
        <taxon>Hemiptera</taxon>
        <taxon>Heteroptera</taxon>
        <taxon>Panheteroptera</taxon>
        <taxon>Cimicomorpha</taxon>
        <taxon>Reduviidae</taxon>
        <taxon>Triatominae</taxon>
        <taxon>Panstrongylus</taxon>
    </lineage>
</organism>
<dbReference type="InterPro" id="IPR015063">
    <property type="entry name" value="USP8_dimer"/>
</dbReference>
<feature type="domain" description="USP" evidence="5">
    <location>
        <begin position="563"/>
        <end position="887"/>
    </location>
</feature>
<dbReference type="PANTHER" id="PTHR21646">
    <property type="entry name" value="UBIQUITIN CARBOXYL-TERMINAL HYDROLASE"/>
    <property type="match status" value="1"/>
</dbReference>
<name>A0A069DX65_9HEMI</name>
<dbReference type="PROSITE" id="PS00972">
    <property type="entry name" value="USP_1"/>
    <property type="match status" value="1"/>
</dbReference>
<dbReference type="EC" id="3.4.19.12" evidence="3"/>
<evidence type="ECO:0000256" key="2">
    <source>
        <dbReference type="ARBA" id="ARBA00009085"/>
    </source>
</evidence>
<dbReference type="SUPFAM" id="SSF52821">
    <property type="entry name" value="Rhodanese/Cell cycle control phosphatase"/>
    <property type="match status" value="1"/>
</dbReference>
<dbReference type="InterPro" id="IPR036873">
    <property type="entry name" value="Rhodanese-like_dom_sf"/>
</dbReference>
<feature type="compositionally biased region" description="Basic and acidic residues" evidence="4">
    <location>
        <begin position="419"/>
        <end position="440"/>
    </location>
</feature>
<protein>
    <recommendedName>
        <fullName evidence="3">Ubiquitin carboxyl-terminal hydrolase</fullName>
        <ecNumber evidence="3">3.4.19.12</ecNumber>
    </recommendedName>
</protein>
<feature type="region of interest" description="Disordered" evidence="4">
    <location>
        <begin position="389"/>
        <end position="555"/>
    </location>
</feature>
<evidence type="ECO:0000256" key="3">
    <source>
        <dbReference type="RuleBase" id="RU366025"/>
    </source>
</evidence>
<keyword evidence="3" id="KW-0833">Ubl conjugation pathway</keyword>
<dbReference type="InterPro" id="IPR028889">
    <property type="entry name" value="USP"/>
</dbReference>
<feature type="non-terminal residue" evidence="6">
    <location>
        <position position="1"/>
    </location>
</feature>
<keyword evidence="3" id="KW-0645">Protease</keyword>
<evidence type="ECO:0000259" key="5">
    <source>
        <dbReference type="PROSITE" id="PS50235"/>
    </source>
</evidence>
<dbReference type="SUPFAM" id="SSF54001">
    <property type="entry name" value="Cysteine proteinases"/>
    <property type="match status" value="1"/>
</dbReference>
<keyword evidence="3" id="KW-0788">Thiol protease</keyword>
<dbReference type="Pfam" id="PF08969">
    <property type="entry name" value="USP8_dimer"/>
    <property type="match status" value="1"/>
</dbReference>
<evidence type="ECO:0000313" key="6">
    <source>
        <dbReference type="EMBL" id="JAC88485.1"/>
    </source>
</evidence>
<dbReference type="CDD" id="cd02674">
    <property type="entry name" value="Peptidase_C19R"/>
    <property type="match status" value="1"/>
</dbReference>
<accession>A0A069DX65</accession>
<dbReference type="InterPro" id="IPR050185">
    <property type="entry name" value="Ub_carboxyl-term_hydrolase"/>
</dbReference>
<dbReference type="GO" id="GO:0016579">
    <property type="term" value="P:protein deubiquitination"/>
    <property type="evidence" value="ECO:0007669"/>
    <property type="project" value="InterPro"/>
</dbReference>